<dbReference type="PANTHER" id="PTHR42663">
    <property type="entry name" value="HYDROLASE C777.06C-RELATED-RELATED"/>
    <property type="match status" value="1"/>
</dbReference>
<dbReference type="InterPro" id="IPR036866">
    <property type="entry name" value="RibonucZ/Hydroxyglut_hydro"/>
</dbReference>
<dbReference type="PANTHER" id="PTHR42663:SF4">
    <property type="entry name" value="SLL1036 PROTEIN"/>
    <property type="match status" value="1"/>
</dbReference>
<reference evidence="2 3" key="1">
    <citation type="submission" date="2024-04" db="EMBL/GenBank/DDBJ databases">
        <title>Novel genus in family Flammeovirgaceae.</title>
        <authorList>
            <person name="Nguyen T.H."/>
            <person name="Vuong T.Q."/>
            <person name="Le H."/>
            <person name="Kim S.-G."/>
        </authorList>
    </citation>
    <scope>NUCLEOTIDE SEQUENCE [LARGE SCALE GENOMIC DNA]</scope>
    <source>
        <strain evidence="2 3">JCM 23209</strain>
    </source>
</reference>
<evidence type="ECO:0000313" key="3">
    <source>
        <dbReference type="Proteomes" id="UP001403385"/>
    </source>
</evidence>
<sequence>MSIKVKFYGTRGSIPVCNPEFQTYGGNTTCILLSSPDSDAIGIFDAGTGIRDLGKDLVNAPGALPKDIFLTFSHFHWDHIQGFPFFAPAYIPQQSITLLAMGEKRATTNLKEIFENQMQEAFFPVKLNEMGANFHFTFFQSGSAILGKAHLKAIPHQHPGGAYSYRVDQGNKSVVICTDIEHGPSIDQNIVEFARNADLLIHDAQFTQEELRTKSGWGHSSYEQAIEVARQAGVKQLVMTHHDPDHDDQFLKKIEVQCQKLFPNCLLAKEKMEIEI</sequence>
<proteinExistence type="predicted"/>
<name>A0AAW9SCY4_9BACT</name>
<feature type="domain" description="Metallo-beta-lactamase" evidence="1">
    <location>
        <begin position="44"/>
        <end position="242"/>
    </location>
</feature>
<dbReference type="InterPro" id="IPR001279">
    <property type="entry name" value="Metallo-B-lactamas"/>
</dbReference>
<gene>
    <name evidence="2" type="ORF">AAG747_17210</name>
</gene>
<comment type="caution">
    <text evidence="2">The sequence shown here is derived from an EMBL/GenBank/DDBJ whole genome shotgun (WGS) entry which is preliminary data.</text>
</comment>
<dbReference type="Pfam" id="PF12706">
    <property type="entry name" value="Lactamase_B_2"/>
    <property type="match status" value="1"/>
</dbReference>
<dbReference type="CDD" id="cd07715">
    <property type="entry name" value="TaR3-like_MBL-fold"/>
    <property type="match status" value="1"/>
</dbReference>
<evidence type="ECO:0000313" key="2">
    <source>
        <dbReference type="EMBL" id="MEN7549665.1"/>
    </source>
</evidence>
<protein>
    <submittedName>
        <fullName evidence="2">MBL fold metallo-hydrolase</fullName>
    </submittedName>
</protein>
<dbReference type="Gene3D" id="3.60.15.10">
    <property type="entry name" value="Ribonuclease Z/Hydroxyacylglutathione hydrolase-like"/>
    <property type="match status" value="1"/>
</dbReference>
<dbReference type="EMBL" id="JBDKWZ010000010">
    <property type="protein sequence ID" value="MEN7549665.1"/>
    <property type="molecule type" value="Genomic_DNA"/>
</dbReference>
<dbReference type="Proteomes" id="UP001403385">
    <property type="component" value="Unassembled WGS sequence"/>
</dbReference>
<evidence type="ECO:0000259" key="1">
    <source>
        <dbReference type="Pfam" id="PF12706"/>
    </source>
</evidence>
<dbReference type="RefSeq" id="WP_346822444.1">
    <property type="nucleotide sequence ID" value="NZ_JBDKWZ010000010.1"/>
</dbReference>
<accession>A0AAW9SCY4</accession>
<dbReference type="SUPFAM" id="SSF56281">
    <property type="entry name" value="Metallo-hydrolase/oxidoreductase"/>
    <property type="match status" value="1"/>
</dbReference>
<organism evidence="2 3">
    <name type="scientific">Rapidithrix thailandica</name>
    <dbReference type="NCBI Taxonomy" id="413964"/>
    <lineage>
        <taxon>Bacteria</taxon>
        <taxon>Pseudomonadati</taxon>
        <taxon>Bacteroidota</taxon>
        <taxon>Cytophagia</taxon>
        <taxon>Cytophagales</taxon>
        <taxon>Flammeovirgaceae</taxon>
        <taxon>Rapidithrix</taxon>
    </lineage>
</organism>
<keyword evidence="3" id="KW-1185">Reference proteome</keyword>
<dbReference type="AlphaFoldDB" id="A0AAW9SCY4"/>